<organism evidence="1 2">
    <name type="scientific">Perkinsus olseni</name>
    <name type="common">Perkinsus atlanticus</name>
    <dbReference type="NCBI Taxonomy" id="32597"/>
    <lineage>
        <taxon>Eukaryota</taxon>
        <taxon>Sar</taxon>
        <taxon>Alveolata</taxon>
        <taxon>Perkinsozoa</taxon>
        <taxon>Perkinsea</taxon>
        <taxon>Perkinsida</taxon>
        <taxon>Perkinsidae</taxon>
        <taxon>Perkinsus</taxon>
    </lineage>
</organism>
<protein>
    <submittedName>
        <fullName evidence="1">Uncharacterized protein</fullName>
    </submittedName>
</protein>
<proteinExistence type="predicted"/>
<comment type="caution">
    <text evidence="1">The sequence shown here is derived from an EMBL/GenBank/DDBJ whole genome shotgun (WGS) entry which is preliminary data.</text>
</comment>
<feature type="non-terminal residue" evidence="1">
    <location>
        <position position="1"/>
    </location>
</feature>
<name>A0A7J6RU61_PEROL</name>
<dbReference type="Proteomes" id="UP000574390">
    <property type="component" value="Unassembled WGS sequence"/>
</dbReference>
<evidence type="ECO:0000313" key="2">
    <source>
        <dbReference type="Proteomes" id="UP000574390"/>
    </source>
</evidence>
<dbReference type="AlphaFoldDB" id="A0A7J6RU61"/>
<reference evidence="1 2" key="1">
    <citation type="submission" date="2020-04" db="EMBL/GenBank/DDBJ databases">
        <title>Perkinsus olseni comparative genomics.</title>
        <authorList>
            <person name="Bogema D.R."/>
        </authorList>
    </citation>
    <scope>NUCLEOTIDE SEQUENCE [LARGE SCALE GENOMIC DNA]</scope>
    <source>
        <strain evidence="1">ATCC PRA-205</strain>
    </source>
</reference>
<accession>A0A7J6RU61</accession>
<gene>
    <name evidence="1" type="ORF">FOZ62_021963</name>
</gene>
<dbReference type="EMBL" id="JABANM010019554">
    <property type="protein sequence ID" value="KAF4724274.1"/>
    <property type="molecule type" value="Genomic_DNA"/>
</dbReference>
<sequence length="122" mass="13247">SKWVGPYSVQAVLGRGTVVLGDGSTEDTHNLRRYYGNSRVVEDDVFRIDESAIPPPTTNQLMESTGIRLSTEDAPHTSLSAGIAVYDVATIEVIHYPSLDDSVVIFNPSTSIAIVVKIEVEK</sequence>
<evidence type="ECO:0000313" key="1">
    <source>
        <dbReference type="EMBL" id="KAF4724274.1"/>
    </source>
</evidence>